<evidence type="ECO:0000313" key="8">
    <source>
        <dbReference type="Proteomes" id="UP000247498"/>
    </source>
</evidence>
<dbReference type="EMBL" id="BDRX01000073">
    <property type="protein sequence ID" value="GBF96021.1"/>
    <property type="molecule type" value="Genomic_DNA"/>
</dbReference>
<evidence type="ECO:0000256" key="5">
    <source>
        <dbReference type="SAM" id="MobiDB-lite"/>
    </source>
</evidence>
<sequence>MFLSAYGLARGSSRLAPAAPPPLRGRTAALLRSARLPAARQARAAAAAAAWSGPFRVPELLDEAGVDVPDSAKALLGDAATRLGPGVRDYWRRMCSGLTRPAARQQSALLDFDQPMGVPRLRPNGRPLPCFFDYLRWRFRFPRAMVLMRTGAFYEGIGFDAVLLMEHCGLPAVAAAARCPRSMLPAGSLRRTLQQLVEAGLTVAVVESRPDTGGLQSLRRVRERVLGGVVSPARPDYLRDLLEESDTAVAGSAGAHGVAAAATAGRPIAGVAASLNGYTLCTLDPVELTIAVLEGLSREDAWSAVAALAPAPPLLVHRQPGAVLSPRLSDATFEREFELRARAALALHEQHRNALRPYTSPDARRGFEQEALLMLGLPAGTHIRQLEDAVLPPSAPAECRHVLRQLLLRPPSLPLAHRVLAACSILKGDLDCSLPRYATALSGSRLVRIVGERQASYAVFLQLKSMLQAVVDSFDPAVASPALRAAAAHALAVATAASPSASTGPGDLIPVLRAAIAEVAAVVPGHLEESAGAGRRGKGSGGAGRRGGPELTALLRRAAERHWSVHDHLIQAEVDQLELAAAQLHAALEAIDSSLAGAWHEAARRPGKRPAKPPRPQTRPHLAIDKKGERVWVRVPKSSLAAAVLSAVGHLGLEADPPRGASLKGAGWYDSEQLCSAHAAWSAAAAAANAGARAQLRALAARLEPCLGALAAAADFSVLMQALVLHAAHACAAGWALPQLEAPAGEAAGGHGGDSAGCGQLVLSGFWPYWMDGREARAVANSVAIGGMVLLTGPNMAGKSTALRAIAATALLANCGLFVPARAARVPHFTGFVLRNFSGDAPTERISAFGMEVRDMTNVLAAAGSRSLVLVDELGKGTEVRAGTALAGALLEALVARRVLGVFASHLHLLHRLPLRAAGLEHWRMEVADEDWAGPGPYLLAGIGRSPKRATWRILPGVCTDSLALEVALACRVPSHVVQRAATLYSRIRPYAQLLSGGPQPPPCRVDDDAEAQRAAELAAALLELRSVATATASPCSSAQHPPHPPGADAVVGPRERLPLGAARGVWWLYAVRWRVDGVWAVGATFNLRLCREQARRQRGLLDLVCVRVPGGGPGGNCAEHPGGSGGNAPDVGWGAAVGAVAAHRMAVAGFKLIAPPAFQ</sequence>
<dbReference type="PANTHER" id="PTHR48448:SF1">
    <property type="entry name" value="MUTL PROTEIN ISOFORM 1"/>
    <property type="match status" value="1"/>
</dbReference>
<dbReference type="FunCoup" id="A0A2V0P827">
    <property type="interactions" value="237"/>
</dbReference>
<dbReference type="OrthoDB" id="10252754at2759"/>
<dbReference type="PANTHER" id="PTHR48448">
    <property type="entry name" value="MUTL PROTEIN ISOFORM 1"/>
    <property type="match status" value="1"/>
</dbReference>
<feature type="region of interest" description="Disordered" evidence="5">
    <location>
        <begin position="600"/>
        <end position="621"/>
    </location>
</feature>
<protein>
    <submittedName>
        <fullName evidence="7">DNA mismatch repair protein</fullName>
    </submittedName>
</protein>
<dbReference type="InterPro" id="IPR053276">
    <property type="entry name" value="MtDNA_mismatch_repair_MutS"/>
</dbReference>
<dbReference type="PROSITE" id="PS00486">
    <property type="entry name" value="DNA_MISMATCH_REPAIR_2"/>
    <property type="match status" value="1"/>
</dbReference>
<proteinExistence type="predicted"/>
<keyword evidence="1" id="KW-0547">Nucleotide-binding</keyword>
<dbReference type="InterPro" id="IPR007695">
    <property type="entry name" value="DNA_mismatch_repair_MutS-lik_N"/>
</dbReference>
<reference evidence="7 8" key="1">
    <citation type="journal article" date="2018" name="Sci. Rep.">
        <title>Raphidocelis subcapitata (=Pseudokirchneriella subcapitata) provides an insight into genome evolution and environmental adaptations in the Sphaeropleales.</title>
        <authorList>
            <person name="Suzuki S."/>
            <person name="Yamaguchi H."/>
            <person name="Nakajima N."/>
            <person name="Kawachi M."/>
        </authorList>
    </citation>
    <scope>NUCLEOTIDE SEQUENCE [LARGE SCALE GENOMIC DNA]</scope>
    <source>
        <strain evidence="7 8">NIES-35</strain>
    </source>
</reference>
<feature type="region of interest" description="Disordered" evidence="5">
    <location>
        <begin position="530"/>
        <end position="549"/>
    </location>
</feature>
<dbReference type="Gene3D" id="3.40.50.300">
    <property type="entry name" value="P-loop containing nucleotide triphosphate hydrolases"/>
    <property type="match status" value="1"/>
</dbReference>
<dbReference type="STRING" id="307507.A0A2V0P827"/>
<dbReference type="AlphaFoldDB" id="A0A2V0P827"/>
<dbReference type="InterPro" id="IPR016151">
    <property type="entry name" value="DNA_mismatch_repair_MutS_N"/>
</dbReference>
<dbReference type="Pfam" id="PF00488">
    <property type="entry name" value="MutS_V"/>
    <property type="match status" value="1"/>
</dbReference>
<evidence type="ECO:0000256" key="3">
    <source>
        <dbReference type="ARBA" id="ARBA00022840"/>
    </source>
</evidence>
<keyword evidence="3" id="KW-0067">ATP-binding</keyword>
<evidence type="ECO:0000256" key="1">
    <source>
        <dbReference type="ARBA" id="ARBA00022741"/>
    </source>
</evidence>
<dbReference type="SUPFAM" id="SSF52540">
    <property type="entry name" value="P-loop containing nucleoside triphosphate hydrolases"/>
    <property type="match status" value="1"/>
</dbReference>
<evidence type="ECO:0000256" key="2">
    <source>
        <dbReference type="ARBA" id="ARBA00022763"/>
    </source>
</evidence>
<keyword evidence="4" id="KW-0238">DNA-binding</keyword>
<dbReference type="GO" id="GO:0006298">
    <property type="term" value="P:mismatch repair"/>
    <property type="evidence" value="ECO:0007669"/>
    <property type="project" value="InterPro"/>
</dbReference>
<keyword evidence="2" id="KW-0227">DNA damage</keyword>
<dbReference type="InterPro" id="IPR000432">
    <property type="entry name" value="DNA_mismatch_repair_MutS_C"/>
</dbReference>
<keyword evidence="8" id="KW-1185">Reference proteome</keyword>
<name>A0A2V0P827_9CHLO</name>
<comment type="caution">
    <text evidence="7">The sequence shown here is derived from an EMBL/GenBank/DDBJ whole genome shotgun (WGS) entry which is preliminary data.</text>
</comment>
<accession>A0A2V0P827</accession>
<evidence type="ECO:0000313" key="7">
    <source>
        <dbReference type="EMBL" id="GBF96021.1"/>
    </source>
</evidence>
<dbReference type="GO" id="GO:0030983">
    <property type="term" value="F:mismatched DNA binding"/>
    <property type="evidence" value="ECO:0007669"/>
    <property type="project" value="InterPro"/>
</dbReference>
<dbReference type="Gene3D" id="3.40.1170.10">
    <property type="entry name" value="DNA repair protein MutS, domain I"/>
    <property type="match status" value="1"/>
</dbReference>
<dbReference type="GO" id="GO:0005524">
    <property type="term" value="F:ATP binding"/>
    <property type="evidence" value="ECO:0007669"/>
    <property type="project" value="UniProtKB-KW"/>
</dbReference>
<dbReference type="InterPro" id="IPR027417">
    <property type="entry name" value="P-loop_NTPase"/>
</dbReference>
<dbReference type="SMART" id="SM00534">
    <property type="entry name" value="MUTSac"/>
    <property type="match status" value="1"/>
</dbReference>
<evidence type="ECO:0000256" key="4">
    <source>
        <dbReference type="ARBA" id="ARBA00023125"/>
    </source>
</evidence>
<evidence type="ECO:0000259" key="6">
    <source>
        <dbReference type="PROSITE" id="PS00486"/>
    </source>
</evidence>
<dbReference type="Pfam" id="PF01624">
    <property type="entry name" value="MutS_I"/>
    <property type="match status" value="1"/>
</dbReference>
<dbReference type="InParanoid" id="A0A2V0P827"/>
<dbReference type="SUPFAM" id="SSF55271">
    <property type="entry name" value="DNA repair protein MutS, domain I"/>
    <property type="match status" value="1"/>
</dbReference>
<dbReference type="Proteomes" id="UP000247498">
    <property type="component" value="Unassembled WGS sequence"/>
</dbReference>
<gene>
    <name evidence="7" type="ORF">Rsub_08836</name>
</gene>
<feature type="domain" description="DNA mismatch repair proteins mutS family" evidence="6">
    <location>
        <begin position="867"/>
        <end position="883"/>
    </location>
</feature>
<organism evidence="7 8">
    <name type="scientific">Raphidocelis subcapitata</name>
    <dbReference type="NCBI Taxonomy" id="307507"/>
    <lineage>
        <taxon>Eukaryota</taxon>
        <taxon>Viridiplantae</taxon>
        <taxon>Chlorophyta</taxon>
        <taxon>core chlorophytes</taxon>
        <taxon>Chlorophyceae</taxon>
        <taxon>CS clade</taxon>
        <taxon>Sphaeropleales</taxon>
        <taxon>Selenastraceae</taxon>
        <taxon>Raphidocelis</taxon>
    </lineage>
</organism>